<gene>
    <name evidence="2" type="ORF">PQQ73_12340</name>
</gene>
<dbReference type="RefSeq" id="WP_408153142.1">
    <property type="nucleotide sequence ID" value="NZ_JAQQCL010000007.1"/>
</dbReference>
<protein>
    <submittedName>
        <fullName evidence="2">Uncharacterized protein</fullName>
    </submittedName>
</protein>
<accession>A0ABW9EFA7</accession>
<organism evidence="2 3">
    <name type="scientific">Paraburkholderia strydomiana</name>
    <dbReference type="NCBI Taxonomy" id="1245417"/>
    <lineage>
        <taxon>Bacteria</taxon>
        <taxon>Pseudomonadati</taxon>
        <taxon>Pseudomonadota</taxon>
        <taxon>Betaproteobacteria</taxon>
        <taxon>Burkholderiales</taxon>
        <taxon>Burkholderiaceae</taxon>
        <taxon>Paraburkholderia</taxon>
    </lineage>
</organism>
<evidence type="ECO:0000313" key="2">
    <source>
        <dbReference type="EMBL" id="MFM0717120.1"/>
    </source>
</evidence>
<feature type="region of interest" description="Disordered" evidence="1">
    <location>
        <begin position="52"/>
        <end position="72"/>
    </location>
</feature>
<feature type="compositionally biased region" description="Basic and acidic residues" evidence="1">
    <location>
        <begin position="53"/>
        <end position="62"/>
    </location>
</feature>
<keyword evidence="3" id="KW-1185">Reference proteome</keyword>
<evidence type="ECO:0000313" key="3">
    <source>
        <dbReference type="Proteomes" id="UP001629392"/>
    </source>
</evidence>
<sequence length="72" mass="7726">MPVVEPLSGLIAQAFKRLSVERDMLATLDRSACARLATCRAVRAQRDALMPHGDVRGHHDAVPHAPSMPGAV</sequence>
<evidence type="ECO:0000256" key="1">
    <source>
        <dbReference type="SAM" id="MobiDB-lite"/>
    </source>
</evidence>
<reference evidence="2 3" key="1">
    <citation type="journal article" date="2024" name="Chem. Sci.">
        <title>Discovery of megapolipeptins by genome mining of a Burkholderiales bacteria collection.</title>
        <authorList>
            <person name="Paulo B.S."/>
            <person name="Recchia M.J.J."/>
            <person name="Lee S."/>
            <person name="Fergusson C.H."/>
            <person name="Romanowski S.B."/>
            <person name="Hernandez A."/>
            <person name="Krull N."/>
            <person name="Liu D.Y."/>
            <person name="Cavanagh H."/>
            <person name="Bos A."/>
            <person name="Gray C.A."/>
            <person name="Murphy B.T."/>
            <person name="Linington R.G."/>
            <person name="Eustaquio A.S."/>
        </authorList>
    </citation>
    <scope>NUCLEOTIDE SEQUENCE [LARGE SCALE GENOMIC DNA]</scope>
    <source>
        <strain evidence="2 3">RL17-350-BIC-E</strain>
    </source>
</reference>
<name>A0ABW9EFA7_9BURK</name>
<dbReference type="EMBL" id="JAQQCL010000007">
    <property type="protein sequence ID" value="MFM0717120.1"/>
    <property type="molecule type" value="Genomic_DNA"/>
</dbReference>
<proteinExistence type="predicted"/>
<comment type="caution">
    <text evidence="2">The sequence shown here is derived from an EMBL/GenBank/DDBJ whole genome shotgun (WGS) entry which is preliminary data.</text>
</comment>
<dbReference type="Proteomes" id="UP001629392">
    <property type="component" value="Unassembled WGS sequence"/>
</dbReference>